<dbReference type="PRINTS" id="PR01697">
    <property type="entry name" value="PARVALBUMIN"/>
</dbReference>
<evidence type="ECO:0000256" key="5">
    <source>
        <dbReference type="RuleBase" id="RU368048"/>
    </source>
</evidence>
<reference evidence="9" key="1">
    <citation type="submission" date="2025-08" db="UniProtKB">
        <authorList>
            <consortium name="RefSeq"/>
        </authorList>
    </citation>
    <scope>IDENTIFICATION</scope>
</reference>
<comment type="function">
    <text evidence="5">In muscle, parvalbumin is thought to be involved in relaxation after contraction. It binds two calcium ions.</text>
</comment>
<dbReference type="RefSeq" id="XP_004708991.1">
    <property type="nucleotide sequence ID" value="XM_004708934.1"/>
</dbReference>
<feature type="domain" description="EF-hand" evidence="7">
    <location>
        <begin position="37"/>
        <end position="72"/>
    </location>
</feature>
<evidence type="ECO:0000256" key="4">
    <source>
        <dbReference type="ARBA" id="ARBA00022837"/>
    </source>
</evidence>
<dbReference type="InterPro" id="IPR008080">
    <property type="entry name" value="Parvalbumin"/>
</dbReference>
<keyword evidence="4 5" id="KW-0106">Calcium</keyword>
<feature type="region of interest" description="Disordered" evidence="6">
    <location>
        <begin position="71"/>
        <end position="106"/>
    </location>
</feature>
<keyword evidence="3" id="KW-0677">Repeat</keyword>
<comment type="similarity">
    <text evidence="1 5">Belongs to the parvalbumin family.</text>
</comment>
<evidence type="ECO:0000256" key="3">
    <source>
        <dbReference type="ARBA" id="ARBA00022737"/>
    </source>
</evidence>
<evidence type="ECO:0000313" key="8">
    <source>
        <dbReference type="Proteomes" id="UP000694863"/>
    </source>
</evidence>
<evidence type="ECO:0000256" key="6">
    <source>
        <dbReference type="SAM" id="MobiDB-lite"/>
    </source>
</evidence>
<dbReference type="PANTHER" id="PTHR11653:SF3">
    <property type="entry name" value="PARVALBUMIN, THYMIC"/>
    <property type="match status" value="1"/>
</dbReference>
<protein>
    <recommendedName>
        <fullName evidence="5">Parvalbumin</fullName>
    </recommendedName>
</protein>
<accession>A0ABM0IVY9</accession>
<keyword evidence="8" id="KW-1185">Reference proteome</keyword>
<evidence type="ECO:0000313" key="9">
    <source>
        <dbReference type="RefSeq" id="XP_004708991.1"/>
    </source>
</evidence>
<evidence type="ECO:0000256" key="1">
    <source>
        <dbReference type="ARBA" id="ARBA00009753"/>
    </source>
</evidence>
<dbReference type="Proteomes" id="UP000694863">
    <property type="component" value="Unplaced"/>
</dbReference>
<gene>
    <name evidence="9" type="primary">LOC101651287</name>
</gene>
<dbReference type="Pfam" id="PF13499">
    <property type="entry name" value="EF-hand_7"/>
    <property type="match status" value="1"/>
</dbReference>
<dbReference type="PANTHER" id="PTHR11653">
    <property type="entry name" value="PARVALBUMIN ALPHA"/>
    <property type="match status" value="1"/>
</dbReference>
<dbReference type="InterPro" id="IPR002048">
    <property type="entry name" value="EF_hand_dom"/>
</dbReference>
<keyword evidence="2 5" id="KW-0479">Metal-binding</keyword>
<dbReference type="GeneID" id="101651287"/>
<dbReference type="InterPro" id="IPR011992">
    <property type="entry name" value="EF-hand-dom_pair"/>
</dbReference>
<evidence type="ECO:0000256" key="2">
    <source>
        <dbReference type="ARBA" id="ARBA00022723"/>
    </source>
</evidence>
<sequence>MTDIILSKDVGTALSRCKDPGRFNYNTFFSEVGRSNPDKDHIKQVFAILEQDRRGFIEEDVLKQFLENSPSAQVLPDKEENDLLQAGNSNGDGQIGVDGFQSLGKP</sequence>
<dbReference type="Gene3D" id="1.10.238.10">
    <property type="entry name" value="EF-hand"/>
    <property type="match status" value="1"/>
</dbReference>
<dbReference type="SUPFAM" id="SSF47473">
    <property type="entry name" value="EF-hand"/>
    <property type="match status" value="1"/>
</dbReference>
<organism evidence="8 9">
    <name type="scientific">Echinops telfairi</name>
    <name type="common">Lesser hedgehog tenrec</name>
    <dbReference type="NCBI Taxonomy" id="9371"/>
    <lineage>
        <taxon>Eukaryota</taxon>
        <taxon>Metazoa</taxon>
        <taxon>Chordata</taxon>
        <taxon>Craniata</taxon>
        <taxon>Vertebrata</taxon>
        <taxon>Euteleostomi</taxon>
        <taxon>Mammalia</taxon>
        <taxon>Eutheria</taxon>
        <taxon>Afrotheria</taxon>
        <taxon>Tenrecidae</taxon>
        <taxon>Tenrecinae</taxon>
        <taxon>Echinops</taxon>
    </lineage>
</organism>
<evidence type="ECO:0000259" key="7">
    <source>
        <dbReference type="PROSITE" id="PS50222"/>
    </source>
</evidence>
<name>A0ABM0IVY9_ECHTE</name>
<proteinExistence type="inferred from homology"/>
<dbReference type="PROSITE" id="PS50222">
    <property type="entry name" value="EF_HAND_2"/>
    <property type="match status" value="1"/>
</dbReference>